<dbReference type="PANTHER" id="PTHR43190:SF3">
    <property type="entry name" value="N-ACETYL-D-GLUCOSAMINE KINASE"/>
    <property type="match status" value="1"/>
</dbReference>
<evidence type="ECO:0000313" key="2">
    <source>
        <dbReference type="EMBL" id="NOV98830.1"/>
    </source>
</evidence>
<name>A0ABX2A7J7_9MICO</name>
<feature type="domain" description="ATPase BadF/BadG/BcrA/BcrD type" evidence="1">
    <location>
        <begin position="44"/>
        <end position="264"/>
    </location>
</feature>
<dbReference type="Pfam" id="PF01869">
    <property type="entry name" value="BcrAD_BadFG"/>
    <property type="match status" value="1"/>
</dbReference>
<dbReference type="RefSeq" id="WP_343036496.1">
    <property type="nucleotide sequence ID" value="NZ_BAAAML010000004.1"/>
</dbReference>
<protein>
    <submittedName>
        <fullName evidence="2">N-acetylglucosamine kinase-like BadF-type ATPase</fullName>
    </submittedName>
</protein>
<dbReference type="InterPro" id="IPR052519">
    <property type="entry name" value="Euk-type_GlcNAc_Kinase"/>
</dbReference>
<dbReference type="Gene3D" id="3.30.420.40">
    <property type="match status" value="2"/>
</dbReference>
<sequence>MTVLAFDVGGSGSRVALARPGAVRLELSGERAAVGADGSTVPAVVRSLLAAATAAWPDEMRAVRGVGIGATGLGSLVRSPADLAREVAGAVGAPAAAAIDAVTAHLGALDGAGGAVVVLGTGAIAVGHGGPGSGTGWRRVDGWGHLLGDRGGGASVGLDGLRVALVHHDGVDPRGAALLAAARLRFGDPTTWPGQLYTRPDRAGVLAQFASDVVELAAQGDPAAHGIVHEAGADAARSVVAALGDDVPARVALSGGLARAGGALSSGFSTTVAALRPDAEVRRPLGDPLDGALLLARTVAEHRVVPQEGCLWT</sequence>
<dbReference type="PANTHER" id="PTHR43190">
    <property type="entry name" value="N-ACETYL-D-GLUCOSAMINE KINASE"/>
    <property type="match status" value="1"/>
</dbReference>
<comment type="caution">
    <text evidence="2">The sequence shown here is derived from an EMBL/GenBank/DDBJ whole genome shotgun (WGS) entry which is preliminary data.</text>
</comment>
<reference evidence="2 3" key="1">
    <citation type="submission" date="2020-05" db="EMBL/GenBank/DDBJ databases">
        <title>Genomic Encyclopedia of Type Strains, Phase III (KMG-III): the genomes of soil and plant-associated and newly described type strains.</title>
        <authorList>
            <person name="Whitman W."/>
        </authorList>
    </citation>
    <scope>NUCLEOTIDE SEQUENCE [LARGE SCALE GENOMIC DNA]</scope>
    <source>
        <strain evidence="2 3">KCTC 19046</strain>
    </source>
</reference>
<keyword evidence="3" id="KW-1185">Reference proteome</keyword>
<gene>
    <name evidence="2" type="ORF">HDG69_003432</name>
</gene>
<accession>A0ABX2A7J7</accession>
<dbReference type="InterPro" id="IPR002731">
    <property type="entry name" value="ATPase_BadF"/>
</dbReference>
<proteinExistence type="predicted"/>
<dbReference type="InterPro" id="IPR043129">
    <property type="entry name" value="ATPase_NBD"/>
</dbReference>
<evidence type="ECO:0000313" key="3">
    <source>
        <dbReference type="Proteomes" id="UP000757540"/>
    </source>
</evidence>
<evidence type="ECO:0000259" key="1">
    <source>
        <dbReference type="Pfam" id="PF01869"/>
    </source>
</evidence>
<dbReference type="Proteomes" id="UP000757540">
    <property type="component" value="Unassembled WGS sequence"/>
</dbReference>
<dbReference type="EMBL" id="JABEZU010000005">
    <property type="protein sequence ID" value="NOV98830.1"/>
    <property type="molecule type" value="Genomic_DNA"/>
</dbReference>
<dbReference type="SUPFAM" id="SSF53067">
    <property type="entry name" value="Actin-like ATPase domain"/>
    <property type="match status" value="1"/>
</dbReference>
<organism evidence="2 3">
    <name type="scientific">Isoptericola halotolerans</name>
    <dbReference type="NCBI Taxonomy" id="300560"/>
    <lineage>
        <taxon>Bacteria</taxon>
        <taxon>Bacillati</taxon>
        <taxon>Actinomycetota</taxon>
        <taxon>Actinomycetes</taxon>
        <taxon>Micrococcales</taxon>
        <taxon>Promicromonosporaceae</taxon>
        <taxon>Isoptericola</taxon>
    </lineage>
</organism>